<evidence type="ECO:0000313" key="1">
    <source>
        <dbReference type="EMBL" id="KAJ0173989.1"/>
    </source>
</evidence>
<gene>
    <name evidence="1" type="ORF">K1T71_010135</name>
</gene>
<protein>
    <submittedName>
        <fullName evidence="1">Uncharacterized protein</fullName>
    </submittedName>
</protein>
<sequence>MPEVRIEESTRFMVDSLKAVGTPESEAKAQTDMLIHADIVGHVSHGLNRLEFYINDIITKATNPNGKPMILKETAATAWVDGADALGATVGNYCMDVAIRKAKENGIGFVTCKRSNHFGMAGYWALKAEKQGLIGMAFTNSSPLLVPTRAKEAALGTNPISLACPAGNGDNLVVDLASTAVAMGKIEIQIQKQESIPPGWALGPDGKTTTDAQLAFDTSRLLPLGGFEETSGYKGYALSALVEVLCSGLSGSRSSPNICPWEVAGNYEPTDLGQCFIVINPECFAPGFTERIAQCLHHWRNMEPVDPALPVLAPGDKERITAEMNHSKGTITYAQKQYERYANMAKRIGVKPLQAV</sequence>
<keyword evidence="2" id="KW-1185">Reference proteome</keyword>
<proteinExistence type="predicted"/>
<name>A0ACC1CQS6_9NEOP</name>
<reference evidence="1 2" key="1">
    <citation type="journal article" date="2021" name="Front. Genet.">
        <title>Chromosome-Level Genome Assembly Reveals Significant Gene Expansion in the Toll and IMD Signaling Pathways of Dendrolimus kikuchii.</title>
        <authorList>
            <person name="Zhou J."/>
            <person name="Wu P."/>
            <person name="Xiong Z."/>
            <person name="Liu N."/>
            <person name="Zhao N."/>
            <person name="Ji M."/>
            <person name="Qiu Y."/>
            <person name="Yang B."/>
        </authorList>
    </citation>
    <scope>NUCLEOTIDE SEQUENCE [LARGE SCALE GENOMIC DNA]</scope>
    <source>
        <strain evidence="1">Ann1</strain>
    </source>
</reference>
<evidence type="ECO:0000313" key="2">
    <source>
        <dbReference type="Proteomes" id="UP000824533"/>
    </source>
</evidence>
<accession>A0ACC1CQS6</accession>
<dbReference type="EMBL" id="CM034404">
    <property type="protein sequence ID" value="KAJ0173989.1"/>
    <property type="molecule type" value="Genomic_DNA"/>
</dbReference>
<dbReference type="Proteomes" id="UP000824533">
    <property type="component" value="Linkage Group LG18"/>
</dbReference>
<organism evidence="1 2">
    <name type="scientific">Dendrolimus kikuchii</name>
    <dbReference type="NCBI Taxonomy" id="765133"/>
    <lineage>
        <taxon>Eukaryota</taxon>
        <taxon>Metazoa</taxon>
        <taxon>Ecdysozoa</taxon>
        <taxon>Arthropoda</taxon>
        <taxon>Hexapoda</taxon>
        <taxon>Insecta</taxon>
        <taxon>Pterygota</taxon>
        <taxon>Neoptera</taxon>
        <taxon>Endopterygota</taxon>
        <taxon>Lepidoptera</taxon>
        <taxon>Glossata</taxon>
        <taxon>Ditrysia</taxon>
        <taxon>Bombycoidea</taxon>
        <taxon>Lasiocampidae</taxon>
        <taxon>Dendrolimus</taxon>
    </lineage>
</organism>
<comment type="caution">
    <text evidence="1">The sequence shown here is derived from an EMBL/GenBank/DDBJ whole genome shotgun (WGS) entry which is preliminary data.</text>
</comment>